<protein>
    <submittedName>
        <fullName evidence="2">NB-ARC domain-containing protein</fullName>
    </submittedName>
</protein>
<feature type="domain" description="NB-ARC" evidence="1">
    <location>
        <begin position="148"/>
        <end position="299"/>
    </location>
</feature>
<evidence type="ECO:0000313" key="3">
    <source>
        <dbReference type="Proteomes" id="UP000317940"/>
    </source>
</evidence>
<comment type="caution">
    <text evidence="2">The sequence shown here is derived from an EMBL/GenBank/DDBJ whole genome shotgun (WGS) entry which is preliminary data.</text>
</comment>
<organism evidence="2 3">
    <name type="scientific">Kitasatospora viridis</name>
    <dbReference type="NCBI Taxonomy" id="281105"/>
    <lineage>
        <taxon>Bacteria</taxon>
        <taxon>Bacillati</taxon>
        <taxon>Actinomycetota</taxon>
        <taxon>Actinomycetes</taxon>
        <taxon>Kitasatosporales</taxon>
        <taxon>Streptomycetaceae</taxon>
        <taxon>Kitasatospora</taxon>
    </lineage>
</organism>
<name>A0A561SE82_9ACTN</name>
<dbReference type="GO" id="GO:0043531">
    <property type="term" value="F:ADP binding"/>
    <property type="evidence" value="ECO:0007669"/>
    <property type="project" value="InterPro"/>
</dbReference>
<dbReference type="InterPro" id="IPR027417">
    <property type="entry name" value="P-loop_NTPase"/>
</dbReference>
<dbReference type="AlphaFoldDB" id="A0A561SE82"/>
<gene>
    <name evidence="2" type="ORF">FHX73_16330</name>
</gene>
<dbReference type="PANTHER" id="PTHR47691:SF3">
    <property type="entry name" value="HTH-TYPE TRANSCRIPTIONAL REGULATOR RV0890C-RELATED"/>
    <property type="match status" value="1"/>
</dbReference>
<keyword evidence="3" id="KW-1185">Reference proteome</keyword>
<dbReference type="PANTHER" id="PTHR47691">
    <property type="entry name" value="REGULATOR-RELATED"/>
    <property type="match status" value="1"/>
</dbReference>
<dbReference type="InterPro" id="IPR002182">
    <property type="entry name" value="NB-ARC"/>
</dbReference>
<dbReference type="InterPro" id="IPR042197">
    <property type="entry name" value="Apaf_helical"/>
</dbReference>
<reference evidence="2 3" key="1">
    <citation type="submission" date="2019-06" db="EMBL/GenBank/DDBJ databases">
        <title>Sequencing the genomes of 1000 actinobacteria strains.</title>
        <authorList>
            <person name="Klenk H.-P."/>
        </authorList>
    </citation>
    <scope>NUCLEOTIDE SEQUENCE [LARGE SCALE GENOMIC DNA]</scope>
    <source>
        <strain evidence="2 3">DSM 44826</strain>
    </source>
</reference>
<evidence type="ECO:0000313" key="2">
    <source>
        <dbReference type="EMBL" id="TWF73179.1"/>
    </source>
</evidence>
<dbReference type="Proteomes" id="UP000317940">
    <property type="component" value="Unassembled WGS sequence"/>
</dbReference>
<dbReference type="EMBL" id="VIWT01000006">
    <property type="protein sequence ID" value="TWF73179.1"/>
    <property type="molecule type" value="Genomic_DNA"/>
</dbReference>
<dbReference type="Gene3D" id="3.40.50.300">
    <property type="entry name" value="P-loop containing nucleotide triphosphate hydrolases"/>
    <property type="match status" value="1"/>
</dbReference>
<dbReference type="Gene3D" id="1.10.8.430">
    <property type="entry name" value="Helical domain of apoptotic protease-activating factors"/>
    <property type="match status" value="1"/>
</dbReference>
<dbReference type="OrthoDB" id="3845029at2"/>
<dbReference type="RefSeq" id="WP_145911141.1">
    <property type="nucleotide sequence ID" value="NZ_BAAAMZ010000005.1"/>
</dbReference>
<dbReference type="PRINTS" id="PR00364">
    <property type="entry name" value="DISEASERSIST"/>
</dbReference>
<dbReference type="Pfam" id="PF00931">
    <property type="entry name" value="NB-ARC"/>
    <property type="match status" value="1"/>
</dbReference>
<evidence type="ECO:0000259" key="1">
    <source>
        <dbReference type="Pfam" id="PF00931"/>
    </source>
</evidence>
<proteinExistence type="predicted"/>
<accession>A0A561SE82</accession>
<dbReference type="SUPFAM" id="SSF52540">
    <property type="entry name" value="P-loop containing nucleoside triphosphate hydrolases"/>
    <property type="match status" value="1"/>
</dbReference>
<sequence length="551" mass="59567">MNEQQGMPDPDGAEDLAEFVGLLGELRAWAGMPSYRVLARRVGPLMRPARDIPLTTVVDTFKAGRRRLDLGLVVAIVRALGVDGPAVARWREACVKVHGLAKVGGPVGVFGQLPTDLATFTGRREEIARLIAAATQRHDGDRANTVLISAIEGMAGVGKTQLAVHTAHQLVGAGHFTDAQLYVNLRGFEPELAPADPSAVLEAFLRQLGVPAQQIPAGRDERAAMYRDRLRGRSALILLDNAADEDQVRDLIPAGGGCLVLITSRRSLAGLDGVIPHLLDTFTGAEALDLLTRIAGHNRVAAEPEAAARVIEYCDRLPLALALTAARLRSRPAWSLAELADRMRTGRLEAISAGGRAIRPVFDASYQALPNQARQVFRLTGLHPGPDFSAAAAAALAGITAGEAARALELLLDEHLLQQKRSGRFELHDLLRAYATEQANSLDSEQERRAAVHRMLDHYVHTAHAAALHVEQGRDPLDLPPPQPGVYPEQFTDHEQALAWFTTEHPVLLSAMVHAAATGFEDHSWQLAHALATYGFVRFKEQRLSMGLDSA</sequence>